<comment type="similarity">
    <text evidence="1 5">Belongs to the bacterial ribosomal protein bL34 family.</text>
</comment>
<dbReference type="NCBIfam" id="TIGR01030">
    <property type="entry name" value="rpmH_bact"/>
    <property type="match status" value="1"/>
</dbReference>
<proteinExistence type="inferred from homology"/>
<dbReference type="PANTHER" id="PTHR14503:SF4">
    <property type="entry name" value="LARGE RIBOSOMAL SUBUNIT PROTEIN BL34M"/>
    <property type="match status" value="1"/>
</dbReference>
<dbReference type="FunFam" id="1.10.287.3980:FF:000001">
    <property type="entry name" value="Mitochondrial ribosomal protein L34"/>
    <property type="match status" value="1"/>
</dbReference>
<feature type="compositionally biased region" description="Basic residues" evidence="6">
    <location>
        <begin position="27"/>
        <end position="46"/>
    </location>
</feature>
<dbReference type="Proteomes" id="UP000176269">
    <property type="component" value="Unassembled WGS sequence"/>
</dbReference>
<organism evidence="7 8">
    <name type="scientific">Candidatus Roizmanbacteria bacterium RIFCSPLOWO2_02_FULL_43_10</name>
    <dbReference type="NCBI Taxonomy" id="1802078"/>
    <lineage>
        <taxon>Bacteria</taxon>
        <taxon>Candidatus Roizmaniibacteriota</taxon>
    </lineage>
</organism>
<dbReference type="Pfam" id="PF00468">
    <property type="entry name" value="Ribosomal_L34"/>
    <property type="match status" value="1"/>
</dbReference>
<feature type="region of interest" description="Disordered" evidence="6">
    <location>
        <begin position="1"/>
        <end position="46"/>
    </location>
</feature>
<evidence type="ECO:0000256" key="3">
    <source>
        <dbReference type="ARBA" id="ARBA00023274"/>
    </source>
</evidence>
<evidence type="ECO:0000256" key="5">
    <source>
        <dbReference type="HAMAP-Rule" id="MF_00391"/>
    </source>
</evidence>
<dbReference type="GO" id="GO:0003735">
    <property type="term" value="F:structural constituent of ribosome"/>
    <property type="evidence" value="ECO:0007669"/>
    <property type="project" value="InterPro"/>
</dbReference>
<dbReference type="GO" id="GO:0005840">
    <property type="term" value="C:ribosome"/>
    <property type="evidence" value="ECO:0007669"/>
    <property type="project" value="UniProtKB-KW"/>
</dbReference>
<evidence type="ECO:0000256" key="6">
    <source>
        <dbReference type="SAM" id="MobiDB-lite"/>
    </source>
</evidence>
<dbReference type="PANTHER" id="PTHR14503">
    <property type="entry name" value="MITOCHONDRIAL RIBOSOMAL PROTEIN 34 FAMILY MEMBER"/>
    <property type="match status" value="1"/>
</dbReference>
<gene>
    <name evidence="5" type="primary">rpmH</name>
    <name evidence="7" type="ORF">A3I56_02720</name>
</gene>
<keyword evidence="3 5" id="KW-0687">Ribonucleoprotein</keyword>
<accession>A0A1F7K1W1</accession>
<sequence>MAKQTYQPKKLKRLRKHGFLAKNATKSGRRVLKRRQAKGRQRLALS</sequence>
<evidence type="ECO:0000256" key="2">
    <source>
        <dbReference type="ARBA" id="ARBA00022980"/>
    </source>
</evidence>
<dbReference type="EMBL" id="MGBC01000006">
    <property type="protein sequence ID" value="OGK61854.1"/>
    <property type="molecule type" value="Genomic_DNA"/>
</dbReference>
<dbReference type="AlphaFoldDB" id="A0A1F7K1W1"/>
<evidence type="ECO:0000313" key="7">
    <source>
        <dbReference type="EMBL" id="OGK61854.1"/>
    </source>
</evidence>
<feature type="compositionally biased region" description="Basic residues" evidence="6">
    <location>
        <begin position="9"/>
        <end position="19"/>
    </location>
</feature>
<protein>
    <recommendedName>
        <fullName evidence="4 5">Large ribosomal subunit protein bL34</fullName>
    </recommendedName>
</protein>
<dbReference type="InterPro" id="IPR000271">
    <property type="entry name" value="Ribosomal_bL34"/>
</dbReference>
<dbReference type="GO" id="GO:1990904">
    <property type="term" value="C:ribonucleoprotein complex"/>
    <property type="evidence" value="ECO:0007669"/>
    <property type="project" value="UniProtKB-KW"/>
</dbReference>
<evidence type="ECO:0000256" key="4">
    <source>
        <dbReference type="ARBA" id="ARBA00035177"/>
    </source>
</evidence>
<dbReference type="HAMAP" id="MF_00391">
    <property type="entry name" value="Ribosomal_bL34"/>
    <property type="match status" value="1"/>
</dbReference>
<evidence type="ECO:0000313" key="8">
    <source>
        <dbReference type="Proteomes" id="UP000176269"/>
    </source>
</evidence>
<reference evidence="7 8" key="1">
    <citation type="journal article" date="2016" name="Nat. Commun.">
        <title>Thousands of microbial genomes shed light on interconnected biogeochemical processes in an aquifer system.</title>
        <authorList>
            <person name="Anantharaman K."/>
            <person name="Brown C.T."/>
            <person name="Hug L.A."/>
            <person name="Sharon I."/>
            <person name="Castelle C.J."/>
            <person name="Probst A.J."/>
            <person name="Thomas B.C."/>
            <person name="Singh A."/>
            <person name="Wilkins M.J."/>
            <person name="Karaoz U."/>
            <person name="Brodie E.L."/>
            <person name="Williams K.H."/>
            <person name="Hubbard S.S."/>
            <person name="Banfield J.F."/>
        </authorList>
    </citation>
    <scope>NUCLEOTIDE SEQUENCE [LARGE SCALE GENOMIC DNA]</scope>
</reference>
<dbReference type="Gene3D" id="1.10.287.3980">
    <property type="match status" value="1"/>
</dbReference>
<evidence type="ECO:0000256" key="1">
    <source>
        <dbReference type="ARBA" id="ARBA00010111"/>
    </source>
</evidence>
<comment type="caution">
    <text evidence="7">The sequence shown here is derived from an EMBL/GenBank/DDBJ whole genome shotgun (WGS) entry which is preliminary data.</text>
</comment>
<keyword evidence="2 5" id="KW-0689">Ribosomal protein</keyword>
<name>A0A1F7K1W1_9BACT</name>
<dbReference type="GO" id="GO:0006412">
    <property type="term" value="P:translation"/>
    <property type="evidence" value="ECO:0007669"/>
    <property type="project" value="UniProtKB-UniRule"/>
</dbReference>